<evidence type="ECO:0000256" key="2">
    <source>
        <dbReference type="ARBA" id="ARBA00022801"/>
    </source>
</evidence>
<evidence type="ECO:0000256" key="4">
    <source>
        <dbReference type="PIRSR" id="PIRSR600760-2"/>
    </source>
</evidence>
<proteinExistence type="predicted"/>
<dbReference type="PRINTS" id="PR00377">
    <property type="entry name" value="IMPHPHTASES"/>
</dbReference>
<dbReference type="Gene3D" id="3.40.190.80">
    <property type="match status" value="1"/>
</dbReference>
<dbReference type="GO" id="GO:0007165">
    <property type="term" value="P:signal transduction"/>
    <property type="evidence" value="ECO:0007669"/>
    <property type="project" value="TreeGrafter"/>
</dbReference>
<dbReference type="GO" id="GO:0008934">
    <property type="term" value="F:inositol monophosphate 1-phosphatase activity"/>
    <property type="evidence" value="ECO:0007669"/>
    <property type="project" value="TreeGrafter"/>
</dbReference>
<reference evidence="5" key="1">
    <citation type="submission" date="2009-04" db="EMBL/GenBank/DDBJ databases">
        <authorList>
            <person name="Cai C."/>
            <person name="Zhu Y."/>
            <person name="Zhong Y."/>
            <person name="Xin X."/>
            <person name="Jiang X.-G."/>
            <person name="He P."/>
            <person name="Qin J.-H."/>
            <person name="Zhao G.-P."/>
            <person name="Guo X.-K."/>
        </authorList>
    </citation>
    <scope>NUCLEOTIDE SEQUENCE</scope>
    <source>
        <strain evidence="5">C401</strain>
    </source>
</reference>
<comment type="cofactor">
    <cofactor evidence="4">
        <name>Mg(2+)</name>
        <dbReference type="ChEBI" id="CHEBI:18420"/>
    </cofactor>
</comment>
<feature type="binding site" evidence="4">
    <location>
        <position position="106"/>
    </location>
    <ligand>
        <name>Mg(2+)</name>
        <dbReference type="ChEBI" id="CHEBI:18420"/>
        <label>1</label>
        <note>catalytic</note>
    </ligand>
</feature>
<evidence type="ECO:0000256" key="3">
    <source>
        <dbReference type="ARBA" id="ARBA00022842"/>
    </source>
</evidence>
<sequence>MERKVSNRILISFAFMNIKSKIQFLRFAQEIASEVGQTLQKRNPASLRIHASEIHDVKIEADLKAERKIIQYLSKNSQLPILSEESGEIKNASSSQTDSELRWIVDPLDGSLNYTKGIPMCGVSIGLWDAEVPILGVVYDIFRGDLYSGIVGDASWKNRRKIRVSQVRAEFDSVLCTGIPVKNNFSTKTLNSFVSEFQKYKKVRLLGSASLSLCMVASGAAEIYKETNIQIWDVGGGIPIVLGAGGNVTFYKTLVSQYTYDVLATNGSL</sequence>
<evidence type="ECO:0000256" key="1">
    <source>
        <dbReference type="ARBA" id="ARBA00022723"/>
    </source>
</evidence>
<dbReference type="InterPro" id="IPR020583">
    <property type="entry name" value="Inositol_monoP_metal-BS"/>
</dbReference>
<dbReference type="GO" id="GO:0046872">
    <property type="term" value="F:metal ion binding"/>
    <property type="evidence" value="ECO:0007669"/>
    <property type="project" value="UniProtKB-KW"/>
</dbReference>
<dbReference type="SUPFAM" id="SSF56655">
    <property type="entry name" value="Carbohydrate phosphatase"/>
    <property type="match status" value="1"/>
</dbReference>
<dbReference type="Gene3D" id="3.30.540.10">
    <property type="entry name" value="Fructose-1,6-Bisphosphatase, subunit A, domain 1"/>
    <property type="match status" value="1"/>
</dbReference>
<dbReference type="InterPro" id="IPR000760">
    <property type="entry name" value="Inositol_monophosphatase-like"/>
</dbReference>
<dbReference type="AlphaFoldDB" id="D4HT83"/>
<protein>
    <submittedName>
        <fullName evidence="5">Inositol monophophatase family protein</fullName>
    </submittedName>
</protein>
<keyword evidence="1 4" id="KW-0479">Metal-binding</keyword>
<feature type="binding site" evidence="4">
    <location>
        <position position="84"/>
    </location>
    <ligand>
        <name>Mg(2+)</name>
        <dbReference type="ChEBI" id="CHEBI:18420"/>
        <label>1</label>
        <note>catalytic</note>
    </ligand>
</feature>
<dbReference type="PROSITE" id="PS00629">
    <property type="entry name" value="IMP_1"/>
    <property type="match status" value="1"/>
</dbReference>
<name>D4HT83_LEPIR</name>
<dbReference type="PANTHER" id="PTHR20854:SF4">
    <property type="entry name" value="INOSITOL-1-MONOPHOSPHATASE-RELATED"/>
    <property type="match status" value="1"/>
</dbReference>
<accession>D4HT83</accession>
<keyword evidence="3 4" id="KW-0460">Magnesium</keyword>
<reference evidence="5" key="2">
    <citation type="journal article" date="2010" name="BMC Microbiol.">
        <title>Development of O-antigen gene cluster-specific PCRs for rapid typing six epidemic serogroups of Leptospira in China.</title>
        <authorList>
            <person name="Cai C.S."/>
            <person name="Zhu Y.Z."/>
            <person name="Zhong Y."/>
            <person name="Xin X.F."/>
            <person name="Jiang X.G."/>
            <person name="Lou X.L."/>
            <person name="He P."/>
            <person name="Qin J.H."/>
            <person name="Zhao G.P."/>
            <person name="Wang S.Y."/>
            <person name="Guo X.K."/>
        </authorList>
    </citation>
    <scope>NUCLEOTIDE SEQUENCE</scope>
    <source>
        <strain evidence="5">C401</strain>
    </source>
</reference>
<dbReference type="EMBL" id="FJ976889">
    <property type="protein sequence ID" value="ADC94116.1"/>
    <property type="molecule type" value="Genomic_DNA"/>
</dbReference>
<dbReference type="PANTHER" id="PTHR20854">
    <property type="entry name" value="INOSITOL MONOPHOSPHATASE"/>
    <property type="match status" value="1"/>
</dbReference>
<feature type="binding site" evidence="4">
    <location>
        <position position="233"/>
    </location>
    <ligand>
        <name>Mg(2+)</name>
        <dbReference type="ChEBI" id="CHEBI:18420"/>
        <label>1</label>
        <note>catalytic</note>
    </ligand>
</feature>
<feature type="binding site" evidence="4">
    <location>
        <position position="108"/>
    </location>
    <ligand>
        <name>Mg(2+)</name>
        <dbReference type="ChEBI" id="CHEBI:18420"/>
        <label>1</label>
        <note>catalytic</note>
    </ligand>
</feature>
<evidence type="ECO:0000313" key="5">
    <source>
        <dbReference type="EMBL" id="ADC94116.1"/>
    </source>
</evidence>
<keyword evidence="2" id="KW-0378">Hydrolase</keyword>
<organism evidence="5">
    <name type="scientific">Leptospira interrogans serovar Hebdomadis</name>
    <dbReference type="NCBI Taxonomy" id="211881"/>
    <lineage>
        <taxon>Bacteria</taxon>
        <taxon>Pseudomonadati</taxon>
        <taxon>Spirochaetota</taxon>
        <taxon>Spirochaetia</taxon>
        <taxon>Leptospirales</taxon>
        <taxon>Leptospiraceae</taxon>
        <taxon>Leptospira</taxon>
    </lineage>
</organism>
<dbReference type="Pfam" id="PF00459">
    <property type="entry name" value="Inositol_P"/>
    <property type="match status" value="1"/>
</dbReference>
<feature type="binding site" evidence="4">
    <location>
        <position position="109"/>
    </location>
    <ligand>
        <name>Mg(2+)</name>
        <dbReference type="ChEBI" id="CHEBI:18420"/>
        <label>1</label>
        <note>catalytic</note>
    </ligand>
</feature>
<dbReference type="GO" id="GO:0006020">
    <property type="term" value="P:inositol metabolic process"/>
    <property type="evidence" value="ECO:0007669"/>
    <property type="project" value="TreeGrafter"/>
</dbReference>